<proteinExistence type="predicted"/>
<keyword evidence="4" id="KW-1185">Reference proteome</keyword>
<keyword evidence="2" id="KW-1133">Transmembrane helix</keyword>
<comment type="caution">
    <text evidence="3">The sequence shown here is derived from an EMBL/GenBank/DDBJ whole genome shotgun (WGS) entry which is preliminary data.</text>
</comment>
<sequence length="54" mass="5690">MMGVQKGSVVESEVEENINPSQKSSSSGLNSDNLHPIGVMGCTFCLMFVLASKA</sequence>
<protein>
    <submittedName>
        <fullName evidence="3">Uncharacterized protein</fullName>
    </submittedName>
</protein>
<reference evidence="3 4" key="1">
    <citation type="journal article" date="2018" name="Front. Plant Sci.">
        <title>Red Clover (Trifolium pratense) and Zigzag Clover (T. medium) - A Picture of Genomic Similarities and Differences.</title>
        <authorList>
            <person name="Dluhosova J."/>
            <person name="Istvanek J."/>
            <person name="Nedelnik J."/>
            <person name="Repkova J."/>
        </authorList>
    </citation>
    <scope>NUCLEOTIDE SEQUENCE [LARGE SCALE GENOMIC DNA]</scope>
    <source>
        <strain evidence="4">cv. 10/8</strain>
        <tissue evidence="3">Leaf</tissue>
    </source>
</reference>
<feature type="transmembrane region" description="Helical" evidence="2">
    <location>
        <begin position="34"/>
        <end position="51"/>
    </location>
</feature>
<accession>A0A392TZZ4</accession>
<evidence type="ECO:0000256" key="1">
    <source>
        <dbReference type="SAM" id="MobiDB-lite"/>
    </source>
</evidence>
<dbReference type="AlphaFoldDB" id="A0A392TZZ4"/>
<name>A0A392TZZ4_9FABA</name>
<evidence type="ECO:0000256" key="2">
    <source>
        <dbReference type="SAM" id="Phobius"/>
    </source>
</evidence>
<dbReference type="EMBL" id="LXQA010699484">
    <property type="protein sequence ID" value="MCI66649.1"/>
    <property type="molecule type" value="Genomic_DNA"/>
</dbReference>
<organism evidence="3 4">
    <name type="scientific">Trifolium medium</name>
    <dbReference type="NCBI Taxonomy" id="97028"/>
    <lineage>
        <taxon>Eukaryota</taxon>
        <taxon>Viridiplantae</taxon>
        <taxon>Streptophyta</taxon>
        <taxon>Embryophyta</taxon>
        <taxon>Tracheophyta</taxon>
        <taxon>Spermatophyta</taxon>
        <taxon>Magnoliopsida</taxon>
        <taxon>eudicotyledons</taxon>
        <taxon>Gunneridae</taxon>
        <taxon>Pentapetalae</taxon>
        <taxon>rosids</taxon>
        <taxon>fabids</taxon>
        <taxon>Fabales</taxon>
        <taxon>Fabaceae</taxon>
        <taxon>Papilionoideae</taxon>
        <taxon>50 kb inversion clade</taxon>
        <taxon>NPAAA clade</taxon>
        <taxon>Hologalegina</taxon>
        <taxon>IRL clade</taxon>
        <taxon>Trifolieae</taxon>
        <taxon>Trifolium</taxon>
    </lineage>
</organism>
<feature type="region of interest" description="Disordered" evidence="1">
    <location>
        <begin position="1"/>
        <end position="31"/>
    </location>
</feature>
<feature type="non-terminal residue" evidence="3">
    <location>
        <position position="54"/>
    </location>
</feature>
<dbReference type="Proteomes" id="UP000265520">
    <property type="component" value="Unassembled WGS sequence"/>
</dbReference>
<evidence type="ECO:0000313" key="4">
    <source>
        <dbReference type="Proteomes" id="UP000265520"/>
    </source>
</evidence>
<keyword evidence="2" id="KW-0472">Membrane</keyword>
<evidence type="ECO:0000313" key="3">
    <source>
        <dbReference type="EMBL" id="MCI66649.1"/>
    </source>
</evidence>
<keyword evidence="2" id="KW-0812">Transmembrane</keyword>
<feature type="compositionally biased region" description="Polar residues" evidence="1">
    <location>
        <begin position="18"/>
        <end position="31"/>
    </location>
</feature>